<evidence type="ECO:0000256" key="1">
    <source>
        <dbReference type="ARBA" id="ARBA00004434"/>
    </source>
</evidence>
<keyword evidence="7 14" id="KW-0653">Protein transport</keyword>
<evidence type="ECO:0000256" key="6">
    <source>
        <dbReference type="ARBA" id="ARBA00022792"/>
    </source>
</evidence>
<dbReference type="Gene3D" id="3.40.50.1000">
    <property type="entry name" value="HAD superfamily/HAD-like"/>
    <property type="match status" value="1"/>
</dbReference>
<evidence type="ECO:0000256" key="7">
    <source>
        <dbReference type="ARBA" id="ARBA00022927"/>
    </source>
</evidence>
<evidence type="ECO:0000256" key="15">
    <source>
        <dbReference type="SAM" id="MobiDB-lite"/>
    </source>
</evidence>
<dbReference type="CDD" id="cd07521">
    <property type="entry name" value="HAD_FCP1-like"/>
    <property type="match status" value="1"/>
</dbReference>
<dbReference type="InterPro" id="IPR036412">
    <property type="entry name" value="HAD-like_sf"/>
</dbReference>
<feature type="domain" description="FCP1 homology" evidence="16">
    <location>
        <begin position="260"/>
        <end position="403"/>
    </location>
</feature>
<keyword evidence="9" id="KW-1133">Transmembrane helix</keyword>
<dbReference type="InterPro" id="IPR050365">
    <property type="entry name" value="TIM50"/>
</dbReference>
<accession>A0A6G1KGD0</accession>
<dbReference type="OrthoDB" id="287041at2759"/>
<feature type="compositionally biased region" description="Basic and acidic residues" evidence="15">
    <location>
        <begin position="129"/>
        <end position="144"/>
    </location>
</feature>
<dbReference type="PROSITE" id="PS50969">
    <property type="entry name" value="FCP1"/>
    <property type="match status" value="1"/>
</dbReference>
<reference evidence="17" key="1">
    <citation type="journal article" date="2020" name="Stud. Mycol.">
        <title>101 Dothideomycetes genomes: a test case for predicting lifestyles and emergence of pathogens.</title>
        <authorList>
            <person name="Haridas S."/>
            <person name="Albert R."/>
            <person name="Binder M."/>
            <person name="Bloem J."/>
            <person name="Labutti K."/>
            <person name="Salamov A."/>
            <person name="Andreopoulos B."/>
            <person name="Baker S."/>
            <person name="Barry K."/>
            <person name="Bills G."/>
            <person name="Bluhm B."/>
            <person name="Cannon C."/>
            <person name="Castanera R."/>
            <person name="Culley D."/>
            <person name="Daum C."/>
            <person name="Ezra D."/>
            <person name="Gonzalez J."/>
            <person name="Henrissat B."/>
            <person name="Kuo A."/>
            <person name="Liang C."/>
            <person name="Lipzen A."/>
            <person name="Lutzoni F."/>
            <person name="Magnuson J."/>
            <person name="Mondo S."/>
            <person name="Nolan M."/>
            <person name="Ohm R."/>
            <person name="Pangilinan J."/>
            <person name="Park H.-J."/>
            <person name="Ramirez L."/>
            <person name="Alfaro M."/>
            <person name="Sun H."/>
            <person name="Tritt A."/>
            <person name="Yoshinaga Y."/>
            <person name="Zwiers L.-H."/>
            <person name="Turgeon B."/>
            <person name="Goodwin S."/>
            <person name="Spatafora J."/>
            <person name="Crous P."/>
            <person name="Grigoriev I."/>
        </authorList>
    </citation>
    <scope>NUCLEOTIDE SEQUENCE</scope>
    <source>
        <strain evidence="17">CBS 279.74</strain>
    </source>
</reference>
<feature type="compositionally biased region" description="Gly residues" evidence="15">
    <location>
        <begin position="158"/>
        <end position="167"/>
    </location>
</feature>
<feature type="region of interest" description="Disordered" evidence="15">
    <location>
        <begin position="37"/>
        <end position="177"/>
    </location>
</feature>
<comment type="subunit">
    <text evidence="14">Component of the TIM23 complex.</text>
</comment>
<dbReference type="Proteomes" id="UP000799428">
    <property type="component" value="Unassembled WGS sequence"/>
</dbReference>
<evidence type="ECO:0000256" key="10">
    <source>
        <dbReference type="ARBA" id="ARBA00023010"/>
    </source>
</evidence>
<feature type="compositionally biased region" description="Polar residues" evidence="15">
    <location>
        <begin position="90"/>
        <end position="100"/>
    </location>
</feature>
<keyword evidence="18" id="KW-1185">Reference proteome</keyword>
<evidence type="ECO:0000256" key="13">
    <source>
        <dbReference type="ARBA" id="ARBA00059797"/>
    </source>
</evidence>
<sequence length="562" mass="62631">MLSRAVLSALRARPALAVPRASPLASTSQFTAIRFYAQRNNRQPPKKAQDNTWKSSNPIKFDESNKSQPLPVRPDVQPEFDSAAAPERNTPPSTEPSQPNAIDPDEAPAQPQKPLPDLRFGIPSTFGEEFGKEEAKSHTKEHDPNNITDDPVREPGAGSVGGRGGGELPKSAFETSTDRRRNRMFHWAYLAALATGILGATYLGRNWDTEEEEKANPEVPSGWGLGLMYNRARARVNSQMGYYTEPTFPKLLPDKSVLGDQQPPLTLVLSLEDLLVYSEWSTKTGWRTAKRPGLDYFLRYLSQYYELVIFTSVKYMDADPIIRKLDPFRIVMWPLYREATRYEKGEYVKDLSCLNRDLSKTIIIDTDPAHVKLQPENAIVLPKWKGQPRDKGLVALIPFLEYLAMLSQGSNLDVRNAIKSFEGKDIPTEFARREAKMREEFNRDLAAEKAKKPKHSLGGAVMGSLGIGKQSGMVLADGTSVSEGLAQGKMMSDLYREIGQKNYEAMDKEIRENGEKWLKEMAEEEKKLQEEAMKSMKSSAFSWLGSGAGAAGAAGDAPPEKK</sequence>
<keyword evidence="11 14" id="KW-0496">Mitochondrion</keyword>
<dbReference type="FunFam" id="3.40.50.1000:FF:000019">
    <property type="entry name" value="Mitochondrial import inner membrane translocase subunit TIM50"/>
    <property type="match status" value="1"/>
</dbReference>
<dbReference type="EMBL" id="MU005767">
    <property type="protein sequence ID" value="KAF2711884.1"/>
    <property type="molecule type" value="Genomic_DNA"/>
</dbReference>
<keyword evidence="5" id="KW-0812">Transmembrane</keyword>
<gene>
    <name evidence="17" type="ORF">K504DRAFT_453662</name>
</gene>
<evidence type="ECO:0000256" key="3">
    <source>
        <dbReference type="ARBA" id="ARBA00020799"/>
    </source>
</evidence>
<organism evidence="17 18">
    <name type="scientific">Pleomassaria siparia CBS 279.74</name>
    <dbReference type="NCBI Taxonomy" id="1314801"/>
    <lineage>
        <taxon>Eukaryota</taxon>
        <taxon>Fungi</taxon>
        <taxon>Dikarya</taxon>
        <taxon>Ascomycota</taxon>
        <taxon>Pezizomycotina</taxon>
        <taxon>Dothideomycetes</taxon>
        <taxon>Pleosporomycetidae</taxon>
        <taxon>Pleosporales</taxon>
        <taxon>Pleomassariaceae</taxon>
        <taxon>Pleomassaria</taxon>
    </lineage>
</organism>
<keyword evidence="12" id="KW-0472">Membrane</keyword>
<comment type="subcellular location">
    <subcellularLocation>
        <location evidence="1 14">Mitochondrion inner membrane</location>
        <topology evidence="1 14">Single-pass membrane protein</topology>
    </subcellularLocation>
</comment>
<dbReference type="GO" id="GO:0015031">
    <property type="term" value="P:protein transport"/>
    <property type="evidence" value="ECO:0007669"/>
    <property type="project" value="UniProtKB-KW"/>
</dbReference>
<dbReference type="SUPFAM" id="SSF56784">
    <property type="entry name" value="HAD-like"/>
    <property type="match status" value="1"/>
</dbReference>
<keyword evidence="8 14" id="KW-0809">Transit peptide</keyword>
<evidence type="ECO:0000313" key="18">
    <source>
        <dbReference type="Proteomes" id="UP000799428"/>
    </source>
</evidence>
<dbReference type="InterPro" id="IPR004274">
    <property type="entry name" value="FCP1_dom"/>
</dbReference>
<evidence type="ECO:0000256" key="9">
    <source>
        <dbReference type="ARBA" id="ARBA00022989"/>
    </source>
</evidence>
<evidence type="ECO:0000256" key="12">
    <source>
        <dbReference type="ARBA" id="ARBA00023136"/>
    </source>
</evidence>
<evidence type="ECO:0000256" key="5">
    <source>
        <dbReference type="ARBA" id="ARBA00022692"/>
    </source>
</evidence>
<evidence type="ECO:0000256" key="14">
    <source>
        <dbReference type="RuleBase" id="RU365079"/>
    </source>
</evidence>
<evidence type="ECO:0000313" key="17">
    <source>
        <dbReference type="EMBL" id="KAF2711884.1"/>
    </source>
</evidence>
<dbReference type="PANTHER" id="PTHR12210">
    <property type="entry name" value="DULLARD PROTEIN PHOSPHATASE"/>
    <property type="match status" value="1"/>
</dbReference>
<evidence type="ECO:0000256" key="11">
    <source>
        <dbReference type="ARBA" id="ARBA00023128"/>
    </source>
</evidence>
<dbReference type="GO" id="GO:0005744">
    <property type="term" value="C:TIM23 mitochondrial import inner membrane translocase complex"/>
    <property type="evidence" value="ECO:0007669"/>
    <property type="project" value="UniProtKB-UniRule"/>
</dbReference>
<evidence type="ECO:0000259" key="16">
    <source>
        <dbReference type="PROSITE" id="PS50969"/>
    </source>
</evidence>
<dbReference type="Pfam" id="PF03031">
    <property type="entry name" value="NIF"/>
    <property type="match status" value="1"/>
</dbReference>
<keyword evidence="10 14" id="KW-0811">Translocation</keyword>
<evidence type="ECO:0000256" key="4">
    <source>
        <dbReference type="ARBA" id="ARBA00022448"/>
    </source>
</evidence>
<proteinExistence type="inferred from homology"/>
<dbReference type="SMART" id="SM00577">
    <property type="entry name" value="CPDc"/>
    <property type="match status" value="1"/>
</dbReference>
<name>A0A6G1KGD0_9PLEO</name>
<keyword evidence="6" id="KW-0999">Mitochondrion inner membrane</keyword>
<comment type="similarity">
    <text evidence="2 14">Belongs to the TIM50 family.</text>
</comment>
<comment type="function">
    <text evidence="13">Essential component of the TIM23 complex, a complex that mediates the translocation of transit peptide-containing proteins across the mitochondrial inner membrane. Required to direct preproteins in transit and direct them to the channel protein TIM23, and possibly facilitates transfer of the translocating proteins from the TOM complex to the TIM23 complex.</text>
</comment>
<keyword evidence="4 14" id="KW-0813">Transport</keyword>
<dbReference type="AlphaFoldDB" id="A0A6G1KGD0"/>
<dbReference type="InterPro" id="IPR023214">
    <property type="entry name" value="HAD_sf"/>
</dbReference>
<protein>
    <recommendedName>
        <fullName evidence="3 14">Mitochondrial import inner membrane translocase subunit TIM50</fullName>
    </recommendedName>
</protein>
<evidence type="ECO:0000256" key="8">
    <source>
        <dbReference type="ARBA" id="ARBA00022946"/>
    </source>
</evidence>
<evidence type="ECO:0000256" key="2">
    <source>
        <dbReference type="ARBA" id="ARBA00006344"/>
    </source>
</evidence>